<keyword evidence="3" id="KW-1185">Reference proteome</keyword>
<dbReference type="InterPro" id="IPR027565">
    <property type="entry name" value="Cupin_WbuC"/>
</dbReference>
<dbReference type="CDD" id="cd07005">
    <property type="entry name" value="cupin_WbuC-like"/>
    <property type="match status" value="1"/>
</dbReference>
<comment type="caution">
    <text evidence="2">The sequence shown here is derived from an EMBL/GenBank/DDBJ whole genome shotgun (WGS) entry which is preliminary data.</text>
</comment>
<keyword evidence="2" id="KW-0456">Lyase</keyword>
<evidence type="ECO:0000313" key="2">
    <source>
        <dbReference type="EMBL" id="CAG4884886.1"/>
    </source>
</evidence>
<proteinExistence type="predicted"/>
<protein>
    <submittedName>
        <fullName evidence="2">Tryptophan synthase beta chain like</fullName>
        <ecNumber evidence="2">4.2.1.20</ecNumber>
    </submittedName>
</protein>
<dbReference type="NCBIfam" id="TIGR04366">
    <property type="entry name" value="cupin_WbuC"/>
    <property type="match status" value="1"/>
</dbReference>
<dbReference type="SUPFAM" id="SSF51182">
    <property type="entry name" value="RmlC-like cupins"/>
    <property type="match status" value="1"/>
</dbReference>
<organism evidence="2 3">
    <name type="scientific">Georgfuchsia toluolica</name>
    <dbReference type="NCBI Taxonomy" id="424218"/>
    <lineage>
        <taxon>Bacteria</taxon>
        <taxon>Pseudomonadati</taxon>
        <taxon>Pseudomonadota</taxon>
        <taxon>Betaproteobacteria</taxon>
        <taxon>Nitrosomonadales</taxon>
        <taxon>Sterolibacteriaceae</taxon>
        <taxon>Georgfuchsia</taxon>
    </lineage>
</organism>
<feature type="domain" description="Cupin fold metalloprotein WbuC cupin" evidence="1">
    <location>
        <begin position="5"/>
        <end position="87"/>
    </location>
</feature>
<sequence>MIQIIDHKLLDEVSAEARNNLRRRKNRNFHTGDDAPANRLLNAIEPGSYIAPHRHLDPAKDETLVVLRGRFGVVLFDDAGNVAQAQVIEAGGAACGIDIPHGTWHSVLSLAPDSVFFEAKAGPYLPFASEEKASWAPAENDAGAKEYLYRLQQLFPAVTS</sequence>
<gene>
    <name evidence="2" type="ORF">GTOL_12769</name>
</gene>
<evidence type="ECO:0000313" key="3">
    <source>
        <dbReference type="Proteomes" id="UP000742786"/>
    </source>
</evidence>
<dbReference type="EMBL" id="CAJQUM010000001">
    <property type="protein sequence ID" value="CAG4884886.1"/>
    <property type="molecule type" value="Genomic_DNA"/>
</dbReference>
<accession>A0A916J561</accession>
<dbReference type="InterPro" id="IPR014710">
    <property type="entry name" value="RmlC-like_jellyroll"/>
</dbReference>
<dbReference type="Proteomes" id="UP000742786">
    <property type="component" value="Unassembled WGS sequence"/>
</dbReference>
<dbReference type="InterPro" id="IPR011051">
    <property type="entry name" value="RmlC_Cupin_sf"/>
</dbReference>
<evidence type="ECO:0000259" key="1">
    <source>
        <dbReference type="Pfam" id="PF19480"/>
    </source>
</evidence>
<dbReference type="Gene3D" id="2.60.120.10">
    <property type="entry name" value="Jelly Rolls"/>
    <property type="match status" value="1"/>
</dbReference>
<name>A0A916J561_9PROT</name>
<dbReference type="EC" id="4.2.1.20" evidence="2"/>
<dbReference type="RefSeq" id="WP_220636689.1">
    <property type="nucleotide sequence ID" value="NZ_CAJQUM010000001.1"/>
</dbReference>
<dbReference type="InterPro" id="IPR046058">
    <property type="entry name" value="WbuC_cupin"/>
</dbReference>
<dbReference type="AlphaFoldDB" id="A0A916J561"/>
<reference evidence="2" key="1">
    <citation type="submission" date="2021-04" db="EMBL/GenBank/DDBJ databases">
        <authorList>
            <person name="Hornung B."/>
        </authorList>
    </citation>
    <scope>NUCLEOTIDE SEQUENCE</scope>
    <source>
        <strain evidence="2">G5G6</strain>
    </source>
</reference>
<dbReference type="GO" id="GO:0004834">
    <property type="term" value="F:tryptophan synthase activity"/>
    <property type="evidence" value="ECO:0007669"/>
    <property type="project" value="UniProtKB-EC"/>
</dbReference>
<dbReference type="Pfam" id="PF19480">
    <property type="entry name" value="DUF6016"/>
    <property type="match status" value="1"/>
</dbReference>